<evidence type="ECO:0000256" key="1">
    <source>
        <dbReference type="SAM" id="MobiDB-lite"/>
    </source>
</evidence>
<dbReference type="GO" id="GO:0003676">
    <property type="term" value="F:nucleic acid binding"/>
    <property type="evidence" value="ECO:0007669"/>
    <property type="project" value="InterPro"/>
</dbReference>
<keyword evidence="4" id="KW-1185">Reference proteome</keyword>
<dbReference type="PROSITE" id="PS51857">
    <property type="entry name" value="CSD_2"/>
    <property type="match status" value="1"/>
</dbReference>
<protein>
    <submittedName>
        <fullName evidence="3">HPF/RaiA family ribosome-associated protein</fullName>
    </submittedName>
</protein>
<dbReference type="SUPFAM" id="SSF69754">
    <property type="entry name" value="Ribosome binding protein Y (YfiA homologue)"/>
    <property type="match status" value="1"/>
</dbReference>
<evidence type="ECO:0000313" key="3">
    <source>
        <dbReference type="EMBL" id="MBA1158804.1"/>
    </source>
</evidence>
<dbReference type="InterPro" id="IPR002059">
    <property type="entry name" value="CSP_DNA-bd"/>
</dbReference>
<organism evidence="3 4">
    <name type="scientific">Microvirga mediterraneensis</name>
    <dbReference type="NCBI Taxonomy" id="2754695"/>
    <lineage>
        <taxon>Bacteria</taxon>
        <taxon>Pseudomonadati</taxon>
        <taxon>Pseudomonadota</taxon>
        <taxon>Alphaproteobacteria</taxon>
        <taxon>Hyphomicrobiales</taxon>
        <taxon>Methylobacteriaceae</taxon>
        <taxon>Microvirga</taxon>
    </lineage>
</organism>
<comment type="caution">
    <text evidence="3">The sequence shown here is derived from an EMBL/GenBank/DDBJ whole genome shotgun (WGS) entry which is preliminary data.</text>
</comment>
<feature type="domain" description="CSD" evidence="2">
    <location>
        <begin position="117"/>
        <end position="181"/>
    </location>
</feature>
<dbReference type="EMBL" id="JACDXJ010000001">
    <property type="protein sequence ID" value="MBA1158804.1"/>
    <property type="molecule type" value="Genomic_DNA"/>
</dbReference>
<dbReference type="InterPro" id="IPR011129">
    <property type="entry name" value="CSD"/>
</dbReference>
<dbReference type="Pfam" id="PF02482">
    <property type="entry name" value="Ribosomal_S30AE"/>
    <property type="match status" value="1"/>
</dbReference>
<dbReference type="Proteomes" id="UP000572984">
    <property type="component" value="Unassembled WGS sequence"/>
</dbReference>
<dbReference type="SMART" id="SM00357">
    <property type="entry name" value="CSP"/>
    <property type="match status" value="1"/>
</dbReference>
<evidence type="ECO:0000259" key="2">
    <source>
        <dbReference type="PROSITE" id="PS51857"/>
    </source>
</evidence>
<dbReference type="GO" id="GO:0005829">
    <property type="term" value="C:cytosol"/>
    <property type="evidence" value="ECO:0007669"/>
    <property type="project" value="UniProtKB-ARBA"/>
</dbReference>
<dbReference type="InterPro" id="IPR036567">
    <property type="entry name" value="RHF-like"/>
</dbReference>
<proteinExistence type="predicted"/>
<dbReference type="Gene3D" id="2.40.50.140">
    <property type="entry name" value="Nucleic acid-binding proteins"/>
    <property type="match status" value="1"/>
</dbReference>
<gene>
    <name evidence="3" type="ORF">H0S73_22125</name>
</gene>
<reference evidence="3 4" key="1">
    <citation type="submission" date="2020-07" db="EMBL/GenBank/DDBJ databases">
        <title>Draft genome and description of Microvirga mediterraneensis Marseille-Q2068 sp. nov.</title>
        <authorList>
            <person name="Boxberger M."/>
        </authorList>
    </citation>
    <scope>NUCLEOTIDE SEQUENCE [LARGE SCALE GENOMIC DNA]</scope>
    <source>
        <strain evidence="3 4">Marseille-Q2068</strain>
    </source>
</reference>
<feature type="region of interest" description="Disordered" evidence="1">
    <location>
        <begin position="161"/>
        <end position="188"/>
    </location>
</feature>
<dbReference type="RefSeq" id="WP_181054153.1">
    <property type="nucleotide sequence ID" value="NZ_JACDXJ010000001.1"/>
</dbReference>
<dbReference type="Pfam" id="PF00313">
    <property type="entry name" value="CSD"/>
    <property type="match status" value="1"/>
</dbReference>
<dbReference type="SUPFAM" id="SSF50249">
    <property type="entry name" value="Nucleic acid-binding proteins"/>
    <property type="match status" value="1"/>
</dbReference>
<sequence>MQIPAQVDFQGFEPTGRQRTLIEERMADLDKFFDRIMACHVVMKGPGQHQRTGGQYQVNIHLVLPGGHEATVDRTPPENERFSDASFAINDSFNRARRQLQDAIRHMQGEVKMHEPQPIGTVRQMNTEEGYGVLESPDGREIYFHRNSVLGDAFGQLKPGTRVNFSEESGDKGPQASSVRLLGKHGLR</sequence>
<dbReference type="InterPro" id="IPR003489">
    <property type="entry name" value="RHF/RaiA"/>
</dbReference>
<accession>A0A838BSL6</accession>
<dbReference type="InterPro" id="IPR012340">
    <property type="entry name" value="NA-bd_OB-fold"/>
</dbReference>
<dbReference type="AlphaFoldDB" id="A0A838BSL6"/>
<dbReference type="Gene3D" id="3.30.160.100">
    <property type="entry name" value="Ribosome hibernation promotion factor-like"/>
    <property type="match status" value="1"/>
</dbReference>
<name>A0A838BSL6_9HYPH</name>
<evidence type="ECO:0000313" key="4">
    <source>
        <dbReference type="Proteomes" id="UP000572984"/>
    </source>
</evidence>